<dbReference type="EMBL" id="UINC01211911">
    <property type="protein sequence ID" value="SVE36008.1"/>
    <property type="molecule type" value="Genomic_DNA"/>
</dbReference>
<reference evidence="1" key="1">
    <citation type="submission" date="2018-05" db="EMBL/GenBank/DDBJ databases">
        <authorList>
            <person name="Lanie J.A."/>
            <person name="Ng W.-L."/>
            <person name="Kazmierczak K.M."/>
            <person name="Andrzejewski T.M."/>
            <person name="Davidsen T.M."/>
            <person name="Wayne K.J."/>
            <person name="Tettelin H."/>
            <person name="Glass J.I."/>
            <person name="Rusch D."/>
            <person name="Podicherti R."/>
            <person name="Tsui H.-C.T."/>
            <person name="Winkler M.E."/>
        </authorList>
    </citation>
    <scope>NUCLEOTIDE SEQUENCE</scope>
</reference>
<accession>A0A383CWI3</accession>
<dbReference type="Pfam" id="PF07230">
    <property type="entry name" value="Portal_T4"/>
    <property type="match status" value="1"/>
</dbReference>
<proteinExistence type="predicted"/>
<dbReference type="InterPro" id="IPR010823">
    <property type="entry name" value="Portal_Gp20"/>
</dbReference>
<organism evidence="1">
    <name type="scientific">marine metagenome</name>
    <dbReference type="NCBI Taxonomy" id="408172"/>
    <lineage>
        <taxon>unclassified sequences</taxon>
        <taxon>metagenomes</taxon>
        <taxon>ecological metagenomes</taxon>
    </lineage>
</organism>
<sequence>MSWKKYFKTVDTGSLSPLSGRANTPDSAFRNYQSQLPEVYIGHPNRIERYMQYESMDMDSEVNTAIDILAEFCTMKSPENGTPFTFKFKEDPTETEVKVLGEQLKNWTSLNDFNKRIFKMFRNVLKYGDQTFIRDPETFEWFWVEPQNVIKVVVNEAKGKAPE</sequence>
<protein>
    <submittedName>
        <fullName evidence="1">Uncharacterized protein</fullName>
    </submittedName>
</protein>
<gene>
    <name evidence="1" type="ORF">METZ01_LOCUS488862</name>
</gene>
<evidence type="ECO:0000313" key="1">
    <source>
        <dbReference type="EMBL" id="SVE36008.1"/>
    </source>
</evidence>
<name>A0A383CWI3_9ZZZZ</name>
<feature type="non-terminal residue" evidence="1">
    <location>
        <position position="163"/>
    </location>
</feature>
<dbReference type="AlphaFoldDB" id="A0A383CWI3"/>